<dbReference type="EMBL" id="ACPB03011049">
    <property type="status" value="NOT_ANNOTATED_CDS"/>
    <property type="molecule type" value="Genomic_DNA"/>
</dbReference>
<dbReference type="EnsemblMetazoa" id="RPRC011424-RA">
    <property type="protein sequence ID" value="RPRC011424-PA"/>
    <property type="gene ID" value="RPRC011424"/>
</dbReference>
<keyword evidence="2" id="KW-1185">Reference proteome</keyword>
<dbReference type="EMBL" id="ACPB03011048">
    <property type="status" value="NOT_ANNOTATED_CDS"/>
    <property type="molecule type" value="Genomic_DNA"/>
</dbReference>
<organism evidence="1 2">
    <name type="scientific">Rhodnius prolixus</name>
    <name type="common">Triatomid bug</name>
    <dbReference type="NCBI Taxonomy" id="13249"/>
    <lineage>
        <taxon>Eukaryota</taxon>
        <taxon>Metazoa</taxon>
        <taxon>Ecdysozoa</taxon>
        <taxon>Arthropoda</taxon>
        <taxon>Hexapoda</taxon>
        <taxon>Insecta</taxon>
        <taxon>Pterygota</taxon>
        <taxon>Neoptera</taxon>
        <taxon>Paraneoptera</taxon>
        <taxon>Hemiptera</taxon>
        <taxon>Heteroptera</taxon>
        <taxon>Panheteroptera</taxon>
        <taxon>Cimicomorpha</taxon>
        <taxon>Reduviidae</taxon>
        <taxon>Triatominae</taxon>
        <taxon>Rhodnius</taxon>
    </lineage>
</organism>
<accession>T1I555</accession>
<dbReference type="VEuPathDB" id="VectorBase:RPRC011424"/>
<dbReference type="HOGENOM" id="CLU_1002263_0_0_1"/>
<name>T1I555_RHOPR</name>
<dbReference type="Proteomes" id="UP000015103">
    <property type="component" value="Unassembled WGS sequence"/>
</dbReference>
<proteinExistence type="predicted"/>
<dbReference type="InParanoid" id="T1I555"/>
<dbReference type="AlphaFoldDB" id="T1I555"/>
<reference evidence="1" key="1">
    <citation type="submission" date="2015-05" db="UniProtKB">
        <authorList>
            <consortium name="EnsemblMetazoa"/>
        </authorList>
    </citation>
    <scope>IDENTIFICATION</scope>
</reference>
<evidence type="ECO:0000313" key="1">
    <source>
        <dbReference type="EnsemblMetazoa" id="RPRC011424-PA"/>
    </source>
</evidence>
<evidence type="ECO:0000313" key="2">
    <source>
        <dbReference type="Proteomes" id="UP000015103"/>
    </source>
</evidence>
<sequence>MMAMLFVFLTTGYCSSTDCNSAMSFEEYLRADRLGLAGIPRSEEGLDITINHRRYAHTVGIRDTLAEINVQEEQGGNSDEANLWDACPSKLNISQGTYKYLTEILFFEFEMNPLSITSNHSLYELEIIIFEEEFHSNQFCEQLAGCRTMFVVSAAFCNPSESSPTVLKSIEKLINEKIKYALNNLSKLKRTLEYAKEIIIFTDIQDESKVQETKIIRERYRSSGNTAGHPRTRAALSGGKLKYQNRNLEIENRVFMRLARKLSSRDKRDDTTHKKDDC</sequence>
<protein>
    <submittedName>
        <fullName evidence="1">Uncharacterized protein</fullName>
    </submittedName>
</protein>